<dbReference type="CDD" id="cd10567">
    <property type="entry name" value="SWIB-MDM2_like"/>
    <property type="match status" value="2"/>
</dbReference>
<evidence type="ECO:0000256" key="1">
    <source>
        <dbReference type="SAM" id="MobiDB-lite"/>
    </source>
</evidence>
<evidence type="ECO:0000313" key="4">
    <source>
        <dbReference type="EMBL" id="CAE0052332.1"/>
    </source>
</evidence>
<feature type="region of interest" description="Disordered" evidence="1">
    <location>
        <begin position="63"/>
        <end position="123"/>
    </location>
</feature>
<feature type="domain" description="DEK-C" evidence="3">
    <location>
        <begin position="3"/>
        <end position="59"/>
    </location>
</feature>
<accession>A0A7S3EG84</accession>
<protein>
    <recommendedName>
        <fullName evidence="8">DM2 domain-containing protein</fullName>
    </recommendedName>
</protein>
<dbReference type="AlphaFoldDB" id="A0A7S3EG84"/>
<dbReference type="InterPro" id="IPR019835">
    <property type="entry name" value="SWIB_domain"/>
</dbReference>
<feature type="compositionally biased region" description="Acidic residues" evidence="1">
    <location>
        <begin position="97"/>
        <end position="117"/>
    </location>
</feature>
<gene>
    <name evidence="4" type="ORF">RMAR00112_LOCUS20358</name>
    <name evidence="5" type="ORF">RMAR00112_LOCUS20360</name>
    <name evidence="6" type="ORF">RMAR00112_LOCUS20362</name>
    <name evidence="7" type="ORF">RMAR00112_LOCUS20364</name>
</gene>
<dbReference type="EMBL" id="HBHW01026152">
    <property type="protein sequence ID" value="CAE0052334.1"/>
    <property type="molecule type" value="Transcribed_RNA"/>
</dbReference>
<dbReference type="EMBL" id="HBHW01026156">
    <property type="protein sequence ID" value="CAE0052338.1"/>
    <property type="molecule type" value="Transcribed_RNA"/>
</dbReference>
<sequence>MGSVSDEELTGALEEILTEADLEATTVRTVMQQLASRFPNDNLEGKNNFIRVELARLVDTIEERKEAKEEPEEGSLEEEEEDVVEEEAAESSGSEVVIEEIEEEAEEEELEEEEEVEDSPKPAKRRKLTAFEKAVVLKDPLAEALGVRVVSRCKLPQHVKAYIEKHGLEKNPKDRREYLSDDTMRKVLKTKSFSMFSINKYMAPLILKPDECDEETQEEARAYEAKVLAALPATSRNGESKAAKKRKKAKGSGGQGGKGGGLTKPMKLSEEMAFVCEADILSRTEVVKALWVYIRKNNLKDPSDGRKIICDARLKDVFGESRVGIFEMHKHIGRHLTNL</sequence>
<dbReference type="Pfam" id="PF08766">
    <property type="entry name" value="DEK_C"/>
    <property type="match status" value="1"/>
</dbReference>
<feature type="compositionally biased region" description="Gly residues" evidence="1">
    <location>
        <begin position="251"/>
        <end position="262"/>
    </location>
</feature>
<dbReference type="SUPFAM" id="SSF109715">
    <property type="entry name" value="DEK C-terminal domain"/>
    <property type="match status" value="1"/>
</dbReference>
<evidence type="ECO:0000313" key="6">
    <source>
        <dbReference type="EMBL" id="CAE0052336.1"/>
    </source>
</evidence>
<dbReference type="Pfam" id="PF02201">
    <property type="entry name" value="SWIB"/>
    <property type="match status" value="2"/>
</dbReference>
<dbReference type="EMBL" id="HBHW01026150">
    <property type="protein sequence ID" value="CAE0052332.1"/>
    <property type="molecule type" value="Transcribed_RNA"/>
</dbReference>
<dbReference type="SUPFAM" id="SSF47592">
    <property type="entry name" value="SWIB/MDM2 domain"/>
    <property type="match status" value="2"/>
</dbReference>
<dbReference type="PROSITE" id="PS51925">
    <property type="entry name" value="SWIB_MDM2"/>
    <property type="match status" value="1"/>
</dbReference>
<feature type="compositionally biased region" description="Acidic residues" evidence="1">
    <location>
        <begin position="69"/>
        <end position="89"/>
    </location>
</feature>
<dbReference type="Gene3D" id="1.10.245.10">
    <property type="entry name" value="SWIB/MDM2 domain"/>
    <property type="match status" value="2"/>
</dbReference>
<evidence type="ECO:0000313" key="5">
    <source>
        <dbReference type="EMBL" id="CAE0052334.1"/>
    </source>
</evidence>
<evidence type="ECO:0008006" key="8">
    <source>
        <dbReference type="Google" id="ProtNLM"/>
    </source>
</evidence>
<feature type="region of interest" description="Disordered" evidence="1">
    <location>
        <begin position="235"/>
        <end position="264"/>
    </location>
</feature>
<organism evidence="6">
    <name type="scientific">Rhodosorus marinus</name>
    <dbReference type="NCBI Taxonomy" id="101924"/>
    <lineage>
        <taxon>Eukaryota</taxon>
        <taxon>Rhodophyta</taxon>
        <taxon>Stylonematophyceae</taxon>
        <taxon>Stylonematales</taxon>
        <taxon>Stylonemataceae</taxon>
        <taxon>Rhodosorus</taxon>
    </lineage>
</organism>
<name>A0A7S3EG84_9RHOD</name>
<dbReference type="InterPro" id="IPR003121">
    <property type="entry name" value="SWIB_MDM2_domain"/>
</dbReference>
<reference evidence="6" key="1">
    <citation type="submission" date="2021-01" db="EMBL/GenBank/DDBJ databases">
        <authorList>
            <person name="Corre E."/>
            <person name="Pelletier E."/>
            <person name="Niang G."/>
            <person name="Scheremetjew M."/>
            <person name="Finn R."/>
            <person name="Kale V."/>
            <person name="Holt S."/>
            <person name="Cochrane G."/>
            <person name="Meng A."/>
            <person name="Brown T."/>
            <person name="Cohen L."/>
        </authorList>
    </citation>
    <scope>NUCLEOTIDE SEQUENCE</scope>
    <source>
        <strain evidence="6">CCMP 769</strain>
    </source>
</reference>
<dbReference type="InterPro" id="IPR014876">
    <property type="entry name" value="DEK_C"/>
</dbReference>
<dbReference type="Gene3D" id="1.10.10.60">
    <property type="entry name" value="Homeodomain-like"/>
    <property type="match status" value="1"/>
</dbReference>
<evidence type="ECO:0000259" key="3">
    <source>
        <dbReference type="PROSITE" id="PS51998"/>
    </source>
</evidence>
<proteinExistence type="predicted"/>
<dbReference type="SMART" id="SM00151">
    <property type="entry name" value="SWIB"/>
    <property type="match status" value="2"/>
</dbReference>
<dbReference type="EMBL" id="HBHW01026154">
    <property type="protein sequence ID" value="CAE0052336.1"/>
    <property type="molecule type" value="Transcribed_RNA"/>
</dbReference>
<dbReference type="PROSITE" id="PS51998">
    <property type="entry name" value="DEK_C"/>
    <property type="match status" value="1"/>
</dbReference>
<dbReference type="PANTHER" id="PTHR13844">
    <property type="entry name" value="SWI/SNF-RELATED MATRIX-ASSOCIATED ACTIN-DEPENDENT REGULATOR OF CHROMATIN SUBFAMILY D"/>
    <property type="match status" value="1"/>
</dbReference>
<evidence type="ECO:0000313" key="7">
    <source>
        <dbReference type="EMBL" id="CAE0052338.1"/>
    </source>
</evidence>
<dbReference type="InterPro" id="IPR036885">
    <property type="entry name" value="SWIB_MDM2_dom_sf"/>
</dbReference>
<feature type="domain" description="DM2" evidence="2">
    <location>
        <begin position="261"/>
        <end position="338"/>
    </location>
</feature>
<evidence type="ECO:0000259" key="2">
    <source>
        <dbReference type="PROSITE" id="PS51925"/>
    </source>
</evidence>